<keyword evidence="10 18" id="KW-0503">Monooxygenase</keyword>
<dbReference type="GO" id="GO:0016132">
    <property type="term" value="P:brassinosteroid biosynthetic process"/>
    <property type="evidence" value="ECO:0007669"/>
    <property type="project" value="TreeGrafter"/>
</dbReference>
<keyword evidence="6" id="KW-0812">Transmembrane</keyword>
<evidence type="ECO:0000256" key="18">
    <source>
        <dbReference type="RuleBase" id="RU000461"/>
    </source>
</evidence>
<evidence type="ECO:0000256" key="2">
    <source>
        <dbReference type="ARBA" id="ARBA00004370"/>
    </source>
</evidence>
<evidence type="ECO:0000256" key="4">
    <source>
        <dbReference type="ARBA" id="ARBA00010617"/>
    </source>
</evidence>
<dbReference type="GO" id="GO:0010268">
    <property type="term" value="P:brassinosteroid homeostasis"/>
    <property type="evidence" value="ECO:0007669"/>
    <property type="project" value="TreeGrafter"/>
</dbReference>
<dbReference type="GO" id="GO:0020037">
    <property type="term" value="F:heme binding"/>
    <property type="evidence" value="ECO:0007669"/>
    <property type="project" value="InterPro"/>
</dbReference>
<gene>
    <name evidence="21" type="ORF">C2845_PM15G11350</name>
</gene>
<evidence type="ECO:0000256" key="5">
    <source>
        <dbReference type="ARBA" id="ARBA00022617"/>
    </source>
</evidence>
<dbReference type="OrthoDB" id="3945418at2759"/>
<feature type="signal peptide" evidence="20">
    <location>
        <begin position="1"/>
        <end position="24"/>
    </location>
</feature>
<evidence type="ECO:0000256" key="20">
    <source>
        <dbReference type="SAM" id="SignalP"/>
    </source>
</evidence>
<evidence type="ECO:0000313" key="22">
    <source>
        <dbReference type="Proteomes" id="UP000275267"/>
    </source>
</evidence>
<dbReference type="InterPro" id="IPR017972">
    <property type="entry name" value="Cyt_P450_CS"/>
</dbReference>
<keyword evidence="11" id="KW-0472">Membrane</keyword>
<dbReference type="GO" id="GO:0016705">
    <property type="term" value="F:oxidoreductase activity, acting on paired donors, with incorporation or reduction of molecular oxygen"/>
    <property type="evidence" value="ECO:0007669"/>
    <property type="project" value="InterPro"/>
</dbReference>
<dbReference type="GO" id="GO:0016020">
    <property type="term" value="C:membrane"/>
    <property type="evidence" value="ECO:0007669"/>
    <property type="project" value="UniProtKB-SubCell"/>
</dbReference>
<evidence type="ECO:0000256" key="12">
    <source>
        <dbReference type="ARBA" id="ARBA00037910"/>
    </source>
</evidence>
<evidence type="ECO:0000256" key="3">
    <source>
        <dbReference type="ARBA" id="ARBA00004972"/>
    </source>
</evidence>
<evidence type="ECO:0000256" key="15">
    <source>
        <dbReference type="ARBA" id="ARBA00067336"/>
    </source>
</evidence>
<evidence type="ECO:0000256" key="8">
    <source>
        <dbReference type="ARBA" id="ARBA00022989"/>
    </source>
</evidence>
<evidence type="ECO:0000256" key="17">
    <source>
        <dbReference type="PIRSR" id="PIRSR602401-1"/>
    </source>
</evidence>
<comment type="pathway">
    <text evidence="12">Plant hormone biosynthesis; brassinosteroid biosynthesis.</text>
</comment>
<evidence type="ECO:0000256" key="6">
    <source>
        <dbReference type="ARBA" id="ARBA00022692"/>
    </source>
</evidence>
<keyword evidence="18" id="KW-0560">Oxidoreductase</keyword>
<dbReference type="AlphaFoldDB" id="A0A3L6QBH6"/>
<comment type="pathway">
    <text evidence="3">Hormone biosynthesis.</text>
</comment>
<comment type="cofactor">
    <cofactor evidence="1 17">
        <name>heme</name>
        <dbReference type="ChEBI" id="CHEBI:30413"/>
    </cofactor>
</comment>
<dbReference type="FunFam" id="1.10.630.10:FF:000057">
    <property type="entry name" value="Cytochrome P450 724B1"/>
    <property type="match status" value="1"/>
</dbReference>
<evidence type="ECO:0000256" key="9">
    <source>
        <dbReference type="ARBA" id="ARBA00023004"/>
    </source>
</evidence>
<dbReference type="PANTHER" id="PTHR24286">
    <property type="entry name" value="CYTOCHROME P450 26"/>
    <property type="match status" value="1"/>
</dbReference>
<evidence type="ECO:0000256" key="11">
    <source>
        <dbReference type="ARBA" id="ARBA00023136"/>
    </source>
</evidence>
<keyword evidence="7 17" id="KW-0479">Metal-binding</keyword>
<evidence type="ECO:0000256" key="10">
    <source>
        <dbReference type="ARBA" id="ARBA00023033"/>
    </source>
</evidence>
<dbReference type="InterPro" id="IPR036396">
    <property type="entry name" value="Cyt_P450_sf"/>
</dbReference>
<keyword evidence="8" id="KW-1133">Transmembrane helix</keyword>
<keyword evidence="20" id="KW-0732">Signal</keyword>
<dbReference type="EMBL" id="PQIB02000013">
    <property type="protein sequence ID" value="RLM75601.1"/>
    <property type="molecule type" value="Genomic_DNA"/>
</dbReference>
<dbReference type="SUPFAM" id="SSF48264">
    <property type="entry name" value="Cytochrome P450"/>
    <property type="match status" value="1"/>
</dbReference>
<evidence type="ECO:0000256" key="1">
    <source>
        <dbReference type="ARBA" id="ARBA00001971"/>
    </source>
</evidence>
<keyword evidence="5 17" id="KW-0349">Heme</keyword>
<name>A0A3L6QBH6_PANMI</name>
<dbReference type="InterPro" id="IPR001128">
    <property type="entry name" value="Cyt_P450"/>
</dbReference>
<dbReference type="STRING" id="4540.A0A3L6QBH6"/>
<feature type="binding site" description="axial binding residue" evidence="17">
    <location>
        <position position="432"/>
    </location>
    <ligand>
        <name>heme</name>
        <dbReference type="ChEBI" id="CHEBI:30413"/>
    </ligand>
    <ligandPart>
        <name>Fe</name>
        <dbReference type="ChEBI" id="CHEBI:18248"/>
    </ligandPart>
</feature>
<evidence type="ECO:0000256" key="14">
    <source>
        <dbReference type="ARBA" id="ARBA00060577"/>
    </source>
</evidence>
<feature type="chain" id="PRO_5017931894" description="Cytochrome P450 724B1" evidence="20">
    <location>
        <begin position="25"/>
        <end position="570"/>
    </location>
</feature>
<evidence type="ECO:0000256" key="19">
    <source>
        <dbReference type="SAM" id="MobiDB-lite"/>
    </source>
</evidence>
<dbReference type="InterPro" id="IPR002401">
    <property type="entry name" value="Cyt_P450_E_grp-I"/>
</dbReference>
<feature type="region of interest" description="Disordered" evidence="19">
    <location>
        <begin position="521"/>
        <end position="570"/>
    </location>
</feature>
<feature type="compositionally biased region" description="Low complexity" evidence="19">
    <location>
        <begin position="555"/>
        <end position="570"/>
    </location>
</feature>
<keyword evidence="22" id="KW-1185">Reference proteome</keyword>
<dbReference type="PANTHER" id="PTHR24286:SF37">
    <property type="entry name" value="CYTOCHROME P450 724B1"/>
    <property type="match status" value="1"/>
</dbReference>
<keyword evidence="9 17" id="KW-0408">Iron</keyword>
<comment type="pathway">
    <text evidence="14">Steroid biosynthesis.</text>
</comment>
<evidence type="ECO:0000256" key="7">
    <source>
        <dbReference type="ARBA" id="ARBA00022723"/>
    </source>
</evidence>
<dbReference type="GO" id="GO:0004497">
    <property type="term" value="F:monooxygenase activity"/>
    <property type="evidence" value="ECO:0007669"/>
    <property type="project" value="UniProtKB-KW"/>
</dbReference>
<organism evidence="21 22">
    <name type="scientific">Panicum miliaceum</name>
    <name type="common">Proso millet</name>
    <name type="synonym">Broomcorn millet</name>
    <dbReference type="NCBI Taxonomy" id="4540"/>
    <lineage>
        <taxon>Eukaryota</taxon>
        <taxon>Viridiplantae</taxon>
        <taxon>Streptophyta</taxon>
        <taxon>Embryophyta</taxon>
        <taxon>Tracheophyta</taxon>
        <taxon>Spermatophyta</taxon>
        <taxon>Magnoliopsida</taxon>
        <taxon>Liliopsida</taxon>
        <taxon>Poales</taxon>
        <taxon>Poaceae</taxon>
        <taxon>PACMAD clade</taxon>
        <taxon>Panicoideae</taxon>
        <taxon>Panicodae</taxon>
        <taxon>Paniceae</taxon>
        <taxon>Panicinae</taxon>
        <taxon>Panicum</taxon>
        <taxon>Panicum sect. Panicum</taxon>
    </lineage>
</organism>
<dbReference type="Gene3D" id="1.10.630.10">
    <property type="entry name" value="Cytochrome P450"/>
    <property type="match status" value="1"/>
</dbReference>
<proteinExistence type="inferred from homology"/>
<dbReference type="CDD" id="cd11043">
    <property type="entry name" value="CYP90-like"/>
    <property type="match status" value="1"/>
</dbReference>
<sequence>MAGELALAATLAILLASLLALVLSHFLPSLLNPKAPRGSFGWPLVGETLKFLTPHASNTLGGFLEDHCARYGRVFKSHLFCTPTVVSCDQDLNHFILQNEERLFQCSYPRPIHGILGKSSMLVVLGEDHKRLRNLALALVTSTKLKPSYLGDIEKIALHVVGSWRQAPAEGSKEDGGGGGRLVAFCEEARKFAFSVIVKQVLGLSPEEPVTARILEDFLAFMKGLISFPLYIPGTPYAKAVQARERISSTVKGIIEERRSPGSCKKGDFLDVLLSSNELSDEEKASFVLDSLLGGYETTSLLISMVVYFLGQSAEDLDLVKREHDSIRSNKGKEESLTSEDYKKMEYTQHVINEALRCGNIVKFVHRKALKDVRYKEYLIPSGWKVLPVFSAVHLNPSLHGNAQHFQPCRWEGSSQGTSKRFTPFGGGPRLCPGSELAKVEAAFFLHHLVLNYRWRIDGDDIPIAYPYVEFQRATGKRQPPAPSLAGDRAAEFASLAVSRHCAARALDAVDRLCRALHHPRRKDGGCGAWDAVTNGPDRDPSPSSESDLRCPATIPLDSIPNSSSIIPIP</sequence>
<reference evidence="22" key="1">
    <citation type="journal article" date="2019" name="Nat. Commun.">
        <title>The genome of broomcorn millet.</title>
        <authorList>
            <person name="Zou C."/>
            <person name="Miki D."/>
            <person name="Li D."/>
            <person name="Tang Q."/>
            <person name="Xiao L."/>
            <person name="Rajput S."/>
            <person name="Deng P."/>
            <person name="Jia W."/>
            <person name="Huang R."/>
            <person name="Zhang M."/>
            <person name="Sun Y."/>
            <person name="Hu J."/>
            <person name="Fu X."/>
            <person name="Schnable P.S."/>
            <person name="Li F."/>
            <person name="Zhang H."/>
            <person name="Feng B."/>
            <person name="Zhu X."/>
            <person name="Liu R."/>
            <person name="Schnable J.C."/>
            <person name="Zhu J.-K."/>
            <person name="Zhang H."/>
        </authorList>
    </citation>
    <scope>NUCLEOTIDE SEQUENCE [LARGE SCALE GENOMIC DNA]</scope>
</reference>
<evidence type="ECO:0000256" key="13">
    <source>
        <dbReference type="ARBA" id="ARBA00052777"/>
    </source>
</evidence>
<dbReference type="PRINTS" id="PR00463">
    <property type="entry name" value="EP450I"/>
</dbReference>
<dbReference type="Proteomes" id="UP000275267">
    <property type="component" value="Unassembled WGS sequence"/>
</dbReference>
<dbReference type="GO" id="GO:0016125">
    <property type="term" value="P:sterol metabolic process"/>
    <property type="evidence" value="ECO:0007669"/>
    <property type="project" value="TreeGrafter"/>
</dbReference>
<accession>A0A3L6QBH6</accession>
<comment type="catalytic activity">
    <reaction evidence="13">
        <text>campesterol + reduced [NADPH--hemoprotein reductase] + O2 = (22S)-22-hydroxycampesterol + oxidized [NADPH--hemoprotein reductase] + H2O + H(+)</text>
        <dbReference type="Rhea" id="RHEA:69835"/>
        <dbReference type="Rhea" id="RHEA-COMP:11964"/>
        <dbReference type="Rhea" id="RHEA-COMP:11965"/>
        <dbReference type="ChEBI" id="CHEBI:15377"/>
        <dbReference type="ChEBI" id="CHEBI:15378"/>
        <dbReference type="ChEBI" id="CHEBI:15379"/>
        <dbReference type="ChEBI" id="CHEBI:28623"/>
        <dbReference type="ChEBI" id="CHEBI:57618"/>
        <dbReference type="ChEBI" id="CHEBI:58210"/>
        <dbReference type="ChEBI" id="CHEBI:72331"/>
    </reaction>
    <physiologicalReaction direction="left-to-right" evidence="13">
        <dbReference type="Rhea" id="RHEA:69836"/>
    </physiologicalReaction>
</comment>
<comment type="similarity">
    <text evidence="4 18">Belongs to the cytochrome P450 family.</text>
</comment>
<protein>
    <recommendedName>
        <fullName evidence="15">Cytochrome P450 724B1</fullName>
    </recommendedName>
    <alternativeName>
        <fullName evidence="16">(22S)-22-hydroxycampesterol synthase</fullName>
    </alternativeName>
</protein>
<dbReference type="Pfam" id="PF00067">
    <property type="entry name" value="p450"/>
    <property type="match status" value="1"/>
</dbReference>
<comment type="caution">
    <text evidence="21">The sequence shown here is derived from an EMBL/GenBank/DDBJ whole genome shotgun (WGS) entry which is preliminary data.</text>
</comment>
<dbReference type="PRINTS" id="PR00385">
    <property type="entry name" value="P450"/>
</dbReference>
<dbReference type="GO" id="GO:0005506">
    <property type="term" value="F:iron ion binding"/>
    <property type="evidence" value="ECO:0007669"/>
    <property type="project" value="InterPro"/>
</dbReference>
<evidence type="ECO:0000313" key="21">
    <source>
        <dbReference type="EMBL" id="RLM75601.1"/>
    </source>
</evidence>
<evidence type="ECO:0000256" key="16">
    <source>
        <dbReference type="ARBA" id="ARBA00077474"/>
    </source>
</evidence>
<dbReference type="PROSITE" id="PS00086">
    <property type="entry name" value="CYTOCHROME_P450"/>
    <property type="match status" value="1"/>
</dbReference>
<comment type="subcellular location">
    <subcellularLocation>
        <location evidence="2">Membrane</location>
    </subcellularLocation>
</comment>